<dbReference type="AlphaFoldDB" id="A0A0K2UVI2"/>
<protein>
    <submittedName>
        <fullName evidence="2">Uncharacterized protein</fullName>
    </submittedName>
</protein>
<proteinExistence type="predicted"/>
<dbReference type="EMBL" id="HACA01024888">
    <property type="protein sequence ID" value="CDW42249.1"/>
    <property type="molecule type" value="Transcribed_RNA"/>
</dbReference>
<evidence type="ECO:0000313" key="2">
    <source>
        <dbReference type="EMBL" id="CDW42249.1"/>
    </source>
</evidence>
<accession>A0A0K2UVI2</accession>
<organism evidence="2">
    <name type="scientific">Lepeophtheirus salmonis</name>
    <name type="common">Salmon louse</name>
    <name type="synonym">Caligus salmonis</name>
    <dbReference type="NCBI Taxonomy" id="72036"/>
    <lineage>
        <taxon>Eukaryota</taxon>
        <taxon>Metazoa</taxon>
        <taxon>Ecdysozoa</taxon>
        <taxon>Arthropoda</taxon>
        <taxon>Crustacea</taxon>
        <taxon>Multicrustacea</taxon>
        <taxon>Hexanauplia</taxon>
        <taxon>Copepoda</taxon>
        <taxon>Siphonostomatoida</taxon>
        <taxon>Caligidae</taxon>
        <taxon>Lepeophtheirus</taxon>
    </lineage>
</organism>
<feature type="non-terminal residue" evidence="2">
    <location>
        <position position="112"/>
    </location>
</feature>
<feature type="region of interest" description="Disordered" evidence="1">
    <location>
        <begin position="64"/>
        <end position="90"/>
    </location>
</feature>
<name>A0A0K2UVI2_LEPSM</name>
<reference evidence="2" key="1">
    <citation type="submission" date="2014-05" db="EMBL/GenBank/DDBJ databases">
        <authorList>
            <person name="Chronopoulou M."/>
        </authorList>
    </citation>
    <scope>NUCLEOTIDE SEQUENCE</scope>
    <source>
        <tissue evidence="2">Whole organism</tissue>
    </source>
</reference>
<sequence>MEVSNALANGNTSVNFVLPLSKTVWWSRGDDVFLTTTSRIISSSNETMQLPHAKRPNFAWPRNRVTYSSTGSPTPCFISESQKRSNNRLSVGEKASRIALTVEVKTSSSGNA</sequence>
<evidence type="ECO:0000256" key="1">
    <source>
        <dbReference type="SAM" id="MobiDB-lite"/>
    </source>
</evidence>